<keyword evidence="3" id="KW-0862">Zinc</keyword>
<keyword evidence="2" id="KW-0863">Zinc-finger</keyword>
<feature type="domain" description="Formylmethanofuran dehydrogenase subunit E" evidence="5">
    <location>
        <begin position="14"/>
        <end position="151"/>
    </location>
</feature>
<gene>
    <name evidence="6" type="ORF">OU421_05210</name>
</gene>
<keyword evidence="7" id="KW-1185">Reference proteome</keyword>
<organism evidence="6 7">
    <name type="scientific">Methanogenium organophilum</name>
    <dbReference type="NCBI Taxonomy" id="2199"/>
    <lineage>
        <taxon>Archaea</taxon>
        <taxon>Methanobacteriati</taxon>
        <taxon>Methanobacteriota</taxon>
        <taxon>Stenosarchaea group</taxon>
        <taxon>Methanomicrobia</taxon>
        <taxon>Methanomicrobiales</taxon>
        <taxon>Methanomicrobiaceae</taxon>
        <taxon>Methanogenium</taxon>
    </lineage>
</organism>
<evidence type="ECO:0000313" key="6">
    <source>
        <dbReference type="EMBL" id="WAI02272.1"/>
    </source>
</evidence>
<sequence length="204" mass="22637">MTVTLPPFEEVAEFHGHICPGLAYGYRASEYAKECLNAGRAVDEEMVAIVENDACMIDAIQYITGCTMGKGNLIFRDHGKPVYTFILRNGEKAVRISQKPAFSMDALFPDMTEIQARMGAGTATPADSDRMQEIRTEMIGKILTAPLDEIYECTEVTPELPERARIFRSVPCAVCGEPVSEQRARVQDGKIVCIPCFNAYTRGW</sequence>
<dbReference type="Pfam" id="PF02663">
    <property type="entry name" value="FmdE"/>
    <property type="match status" value="1"/>
</dbReference>
<dbReference type="PANTHER" id="PTHR39418:SF1">
    <property type="entry name" value="DEHYDROGENASE"/>
    <property type="match status" value="1"/>
</dbReference>
<dbReference type="InterPro" id="IPR026328">
    <property type="entry name" value="FmdE"/>
</dbReference>
<dbReference type="PIRSF" id="PIRSF006578">
    <property type="entry name" value="FwdE"/>
    <property type="match status" value="1"/>
</dbReference>
<evidence type="ECO:0000313" key="7">
    <source>
        <dbReference type="Proteomes" id="UP001163096"/>
    </source>
</evidence>
<name>A0A9X9S6C5_METOG</name>
<dbReference type="SUPFAM" id="SSF143555">
    <property type="entry name" value="FwdE-like"/>
    <property type="match status" value="1"/>
</dbReference>
<dbReference type="Gene3D" id="3.30.1330.130">
    <property type="match status" value="1"/>
</dbReference>
<feature type="domain" description="Zinc finger DksA/TraR C4-type" evidence="4">
    <location>
        <begin position="165"/>
        <end position="202"/>
    </location>
</feature>
<dbReference type="GO" id="GO:0008270">
    <property type="term" value="F:zinc ion binding"/>
    <property type="evidence" value="ECO:0007669"/>
    <property type="project" value="UniProtKB-KW"/>
</dbReference>
<dbReference type="KEGG" id="mou:OU421_05210"/>
<evidence type="ECO:0000256" key="3">
    <source>
        <dbReference type="ARBA" id="ARBA00022833"/>
    </source>
</evidence>
<dbReference type="PANTHER" id="PTHR39418">
    <property type="entry name" value="DEHYDROGENASE-RELATED"/>
    <property type="match status" value="1"/>
</dbReference>
<dbReference type="EMBL" id="CP113361">
    <property type="protein sequence ID" value="WAI02272.1"/>
    <property type="molecule type" value="Genomic_DNA"/>
</dbReference>
<dbReference type="Proteomes" id="UP001163096">
    <property type="component" value="Chromosome"/>
</dbReference>
<keyword evidence="1" id="KW-0479">Metal-binding</keyword>
<dbReference type="RefSeq" id="WP_268187550.1">
    <property type="nucleotide sequence ID" value="NZ_CP113361.1"/>
</dbReference>
<evidence type="ECO:0000256" key="2">
    <source>
        <dbReference type="ARBA" id="ARBA00022771"/>
    </source>
</evidence>
<dbReference type="AlphaFoldDB" id="A0A9X9S6C5"/>
<proteinExistence type="predicted"/>
<accession>A0A9X9S6C5</accession>
<reference evidence="6" key="1">
    <citation type="submission" date="2022-11" db="EMBL/GenBank/DDBJ databases">
        <title>Complete genome sequence of Methanogenium organophilum DSM 3596.</title>
        <authorList>
            <person name="Chen S.-C."/>
            <person name="Lai S.-J."/>
            <person name="You Y.-T."/>
        </authorList>
    </citation>
    <scope>NUCLEOTIDE SEQUENCE</scope>
    <source>
        <strain evidence="6">DSM 3596</strain>
    </source>
</reference>
<dbReference type="InterPro" id="IPR000962">
    <property type="entry name" value="Znf_DskA_TraR"/>
</dbReference>
<dbReference type="InterPro" id="IPR053194">
    <property type="entry name" value="tRNA_methyltr_O"/>
</dbReference>
<dbReference type="InterPro" id="IPR003814">
    <property type="entry name" value="FmdEsu_dom"/>
</dbReference>
<protein>
    <submittedName>
        <fullName evidence="6">FmdE family protein</fullName>
    </submittedName>
</protein>
<dbReference type="GeneID" id="76834478"/>
<evidence type="ECO:0000259" key="4">
    <source>
        <dbReference type="Pfam" id="PF01258"/>
    </source>
</evidence>
<dbReference type="Pfam" id="PF01258">
    <property type="entry name" value="zf-dskA_traR"/>
    <property type="match status" value="1"/>
</dbReference>
<evidence type="ECO:0000256" key="1">
    <source>
        <dbReference type="ARBA" id="ARBA00022723"/>
    </source>
</evidence>
<evidence type="ECO:0000259" key="5">
    <source>
        <dbReference type="Pfam" id="PF02663"/>
    </source>
</evidence>